<feature type="domain" description="BioF2-like acetyltransferase" evidence="1">
    <location>
        <begin position="148"/>
        <end position="270"/>
    </location>
</feature>
<reference evidence="2 3" key="1">
    <citation type="submission" date="2014-08" db="EMBL/GenBank/DDBJ databases">
        <title>Porphyromonas gulae strain:COT-052_OH1451 Genome sequencing.</title>
        <authorList>
            <person name="Wallis C."/>
            <person name="Deusch O."/>
            <person name="O'Flynn C."/>
            <person name="Davis I."/>
            <person name="Jospin G."/>
            <person name="Darling A.E."/>
            <person name="Coil D.A."/>
            <person name="Alexiev A."/>
            <person name="Horsfall A."/>
            <person name="Kirkwood N."/>
            <person name="Harris S."/>
            <person name="Eisen J.A."/>
        </authorList>
    </citation>
    <scope>NUCLEOTIDE SEQUENCE [LARGE SCALE GENOMIC DNA]</scope>
    <source>
        <strain evidence="3">COT-052 OH1451</strain>
    </source>
</reference>
<accession>A0A0A2F7C9</accession>
<evidence type="ECO:0000313" key="2">
    <source>
        <dbReference type="EMBL" id="KGN85982.1"/>
    </source>
</evidence>
<dbReference type="Proteomes" id="UP000030130">
    <property type="component" value="Unassembled WGS sequence"/>
</dbReference>
<organism evidence="2 3">
    <name type="scientific">Porphyromonas gulae</name>
    <dbReference type="NCBI Taxonomy" id="111105"/>
    <lineage>
        <taxon>Bacteria</taxon>
        <taxon>Pseudomonadati</taxon>
        <taxon>Bacteroidota</taxon>
        <taxon>Bacteroidia</taxon>
        <taxon>Bacteroidales</taxon>
        <taxon>Porphyromonadaceae</taxon>
        <taxon>Porphyromonas</taxon>
    </lineage>
</organism>
<dbReference type="eggNOG" id="COG2348">
    <property type="taxonomic scope" value="Bacteria"/>
</dbReference>
<comment type="caution">
    <text evidence="2">The sequence shown here is derived from an EMBL/GenBank/DDBJ whole genome shotgun (WGS) entry which is preliminary data.</text>
</comment>
<dbReference type="AlphaFoldDB" id="A0A0A2F7C9"/>
<evidence type="ECO:0000259" key="1">
    <source>
        <dbReference type="Pfam" id="PF13480"/>
    </source>
</evidence>
<dbReference type="EMBL" id="JRAI01000044">
    <property type="protein sequence ID" value="KGN85982.1"/>
    <property type="molecule type" value="Genomic_DNA"/>
</dbReference>
<dbReference type="Pfam" id="PF13480">
    <property type="entry name" value="Acetyltransf_6"/>
    <property type="match status" value="1"/>
</dbReference>
<dbReference type="RefSeq" id="WP_039420802.1">
    <property type="nucleotide sequence ID" value="NZ_JRAI01000044.1"/>
</dbReference>
<dbReference type="STRING" id="111105.HR09_04360"/>
<dbReference type="InterPro" id="IPR038740">
    <property type="entry name" value="BioF2-like_GNAT_dom"/>
</dbReference>
<name>A0A0A2F7C9_9PORP</name>
<dbReference type="InterPro" id="IPR016181">
    <property type="entry name" value="Acyl_CoA_acyltransferase"/>
</dbReference>
<protein>
    <submittedName>
        <fullName evidence="2">Virulence modulating gene A</fullName>
    </submittedName>
</protein>
<proteinExistence type="predicted"/>
<sequence>MKQRYRELCRQGVPIPLYLQDWWLDAVCGVDEWTAFVLEEEGAVSGVMPCYMPVPGHISMPPFTQFLGSYSLIGKNEDGTTSFRTQRRVHDMLRSMLPPHKSFIVQYSKDFTDWLPYYWQGYSQTTRYTYRLDLSPGIDVVRTAIRPDAMKKIRKGERDGLRYTSATVDDLLRLCRISMSRQEAKGFASQTLQRVAEAAIERQAGEIVGCEDSEGHLLAAVFLVHDHDTAYTIASGQIREGQGRNAGAFVLYEAIRRACEMEGIHTFDFEGSMLEGVEGFFRSFGGVQTPYFRLSKGRIGLCGRLRRKWRAFHDAGQQKQV</sequence>
<dbReference type="SUPFAM" id="SSF55729">
    <property type="entry name" value="Acyl-CoA N-acyltransferases (Nat)"/>
    <property type="match status" value="1"/>
</dbReference>
<gene>
    <name evidence="2" type="ORF">HR08_04760</name>
</gene>
<evidence type="ECO:0000313" key="3">
    <source>
        <dbReference type="Proteomes" id="UP000030130"/>
    </source>
</evidence>
<dbReference type="OrthoDB" id="1113003at2"/>
<dbReference type="Gene3D" id="3.40.630.30">
    <property type="match status" value="1"/>
</dbReference>